<organism evidence="6 7">
    <name type="scientific">Planobispora rosea</name>
    <dbReference type="NCBI Taxonomy" id="35762"/>
    <lineage>
        <taxon>Bacteria</taxon>
        <taxon>Bacillati</taxon>
        <taxon>Actinomycetota</taxon>
        <taxon>Actinomycetes</taxon>
        <taxon>Streptosporangiales</taxon>
        <taxon>Streptosporangiaceae</taxon>
        <taxon>Planobispora</taxon>
    </lineage>
</organism>
<evidence type="ECO:0000313" key="6">
    <source>
        <dbReference type="EMBL" id="GIH81795.1"/>
    </source>
</evidence>
<dbReference type="EMBL" id="BOOI01000001">
    <property type="protein sequence ID" value="GIH81795.1"/>
    <property type="molecule type" value="Genomic_DNA"/>
</dbReference>
<evidence type="ECO:0000256" key="3">
    <source>
        <dbReference type="ARBA" id="ARBA00023163"/>
    </source>
</evidence>
<dbReference type="AlphaFoldDB" id="A0A8J3RUV2"/>
<gene>
    <name evidence="6" type="ORF">Pro02_02030</name>
</gene>
<dbReference type="PANTHER" id="PTHR30055:SF151">
    <property type="entry name" value="TRANSCRIPTIONAL REGULATORY PROTEIN"/>
    <property type="match status" value="1"/>
</dbReference>
<dbReference type="Gene3D" id="1.10.357.10">
    <property type="entry name" value="Tetracycline Repressor, domain 2"/>
    <property type="match status" value="1"/>
</dbReference>
<keyword evidence="1" id="KW-0805">Transcription regulation</keyword>
<proteinExistence type="predicted"/>
<evidence type="ECO:0000256" key="1">
    <source>
        <dbReference type="ARBA" id="ARBA00023015"/>
    </source>
</evidence>
<dbReference type="Pfam" id="PF00440">
    <property type="entry name" value="TetR_N"/>
    <property type="match status" value="1"/>
</dbReference>
<feature type="domain" description="HTH tetR-type" evidence="5">
    <location>
        <begin position="11"/>
        <end position="71"/>
    </location>
</feature>
<dbReference type="InterPro" id="IPR050109">
    <property type="entry name" value="HTH-type_TetR-like_transc_reg"/>
</dbReference>
<dbReference type="Proteomes" id="UP000655044">
    <property type="component" value="Unassembled WGS sequence"/>
</dbReference>
<keyword evidence="7" id="KW-1185">Reference proteome</keyword>
<evidence type="ECO:0000256" key="2">
    <source>
        <dbReference type="ARBA" id="ARBA00023125"/>
    </source>
</evidence>
<reference evidence="6" key="1">
    <citation type="submission" date="2021-01" db="EMBL/GenBank/DDBJ databases">
        <title>Whole genome shotgun sequence of Planobispora rosea NBRC 15558.</title>
        <authorList>
            <person name="Komaki H."/>
            <person name="Tamura T."/>
        </authorList>
    </citation>
    <scope>NUCLEOTIDE SEQUENCE</scope>
    <source>
        <strain evidence="6">NBRC 15558</strain>
    </source>
</reference>
<evidence type="ECO:0000259" key="5">
    <source>
        <dbReference type="PROSITE" id="PS50977"/>
    </source>
</evidence>
<dbReference type="InterPro" id="IPR001647">
    <property type="entry name" value="HTH_TetR"/>
</dbReference>
<evidence type="ECO:0000313" key="7">
    <source>
        <dbReference type="Proteomes" id="UP000655044"/>
    </source>
</evidence>
<dbReference type="Pfam" id="PF02909">
    <property type="entry name" value="TetR_C_1"/>
    <property type="match status" value="1"/>
</dbReference>
<dbReference type="Gene3D" id="1.10.10.60">
    <property type="entry name" value="Homeodomain-like"/>
    <property type="match status" value="1"/>
</dbReference>
<keyword evidence="2 4" id="KW-0238">DNA-binding</keyword>
<dbReference type="PANTHER" id="PTHR30055">
    <property type="entry name" value="HTH-TYPE TRANSCRIPTIONAL REGULATOR RUTR"/>
    <property type="match status" value="1"/>
</dbReference>
<dbReference type="SUPFAM" id="SSF48498">
    <property type="entry name" value="Tetracyclin repressor-like, C-terminal domain"/>
    <property type="match status" value="1"/>
</dbReference>
<evidence type="ECO:0000256" key="4">
    <source>
        <dbReference type="PROSITE-ProRule" id="PRU00335"/>
    </source>
</evidence>
<dbReference type="GO" id="GO:0000976">
    <property type="term" value="F:transcription cis-regulatory region binding"/>
    <property type="evidence" value="ECO:0007669"/>
    <property type="project" value="TreeGrafter"/>
</dbReference>
<protein>
    <submittedName>
        <fullName evidence="6">TetR family transcriptional regulator</fullName>
    </submittedName>
</protein>
<accession>A0A8J3RUV2</accession>
<dbReference type="PRINTS" id="PR00455">
    <property type="entry name" value="HTHTETR"/>
</dbReference>
<keyword evidence="3" id="KW-0804">Transcription</keyword>
<dbReference type="PROSITE" id="PS50977">
    <property type="entry name" value="HTH_TETR_2"/>
    <property type="match status" value="1"/>
</dbReference>
<dbReference type="GO" id="GO:0003700">
    <property type="term" value="F:DNA-binding transcription factor activity"/>
    <property type="evidence" value="ECO:0007669"/>
    <property type="project" value="TreeGrafter"/>
</dbReference>
<dbReference type="InterPro" id="IPR009057">
    <property type="entry name" value="Homeodomain-like_sf"/>
</dbReference>
<dbReference type="InterPro" id="IPR004111">
    <property type="entry name" value="Repressor_TetR_C"/>
</dbReference>
<dbReference type="InterPro" id="IPR036271">
    <property type="entry name" value="Tet_transcr_reg_TetR-rel_C_sf"/>
</dbReference>
<dbReference type="SUPFAM" id="SSF46689">
    <property type="entry name" value="Homeodomain-like"/>
    <property type="match status" value="1"/>
</dbReference>
<feature type="DNA-binding region" description="H-T-H motif" evidence="4">
    <location>
        <begin position="34"/>
        <end position="53"/>
    </location>
</feature>
<comment type="caution">
    <text evidence="6">The sequence shown here is derived from an EMBL/GenBank/DDBJ whole genome shotgun (WGS) entry which is preliminary data.</text>
</comment>
<sequence>MPYREGMPRDTLTREQIIQTAVELLDAEGLEGLNMRSLGRRLGSAATAVYWHVKSKDNLVVLAGDRVWDEIKLPDPGAVGWRAAATSMATDLYGMLTRHPWLMQAMPSYLFHGPGKARHDDHSLAVYEAAGFVGAEADQAAATVFTFVLGNALGESATASLTRRLSRDGGDPEELIRDTMAQAAEVAMGFPRLRARVQAMETIDYGGAPDDSFEFGLRAIFDGLEARLALR</sequence>
<name>A0A8J3RUV2_PLARO</name>
<dbReference type="GO" id="GO:0045892">
    <property type="term" value="P:negative regulation of DNA-templated transcription"/>
    <property type="evidence" value="ECO:0007669"/>
    <property type="project" value="InterPro"/>
</dbReference>